<gene>
    <name evidence="1" type="ORF">OMM_04260</name>
</gene>
<organism evidence="1 2">
    <name type="scientific">Candidatus Magnetoglobus multicellularis str. Araruama</name>
    <dbReference type="NCBI Taxonomy" id="890399"/>
    <lineage>
        <taxon>Bacteria</taxon>
        <taxon>Pseudomonadati</taxon>
        <taxon>Thermodesulfobacteriota</taxon>
        <taxon>Desulfobacteria</taxon>
        <taxon>Desulfobacterales</taxon>
        <taxon>Desulfobacteraceae</taxon>
        <taxon>Candidatus Magnetoglobus</taxon>
    </lineage>
</organism>
<reference evidence="2" key="1">
    <citation type="submission" date="2012-11" db="EMBL/GenBank/DDBJ databases">
        <authorList>
            <person name="Lucero-Rivera Y.E."/>
            <person name="Tovar-Ramirez D."/>
        </authorList>
    </citation>
    <scope>NUCLEOTIDE SEQUENCE [LARGE SCALE GENOMIC DNA]</scope>
    <source>
        <strain evidence="2">Araruama</strain>
    </source>
</reference>
<sequence length="131" mass="15741">MYLGENLLIIDNINWPQTAVNFQSLEQKILREIYKYIPGEMRFQNDIDFKTISGKLNEHPGPLIIKCKIIENQWQNNSKKNIEDFFKIFEKWPERSNGPLIIVLMIVYLKNKKGIFKRWLKKIHEMILSKF</sequence>
<evidence type="ECO:0000313" key="2">
    <source>
        <dbReference type="Proteomes" id="UP000189670"/>
    </source>
</evidence>
<evidence type="ECO:0000313" key="1">
    <source>
        <dbReference type="EMBL" id="ETR68943.1"/>
    </source>
</evidence>
<accession>A0A1V1P2C1</accession>
<protein>
    <submittedName>
        <fullName evidence="1">Uncharacterized protein</fullName>
    </submittedName>
</protein>
<dbReference type="AlphaFoldDB" id="A0A1V1P2C1"/>
<dbReference type="EMBL" id="ATBP01000791">
    <property type="protein sequence ID" value="ETR68943.1"/>
    <property type="molecule type" value="Genomic_DNA"/>
</dbReference>
<name>A0A1V1P2C1_9BACT</name>
<proteinExistence type="predicted"/>
<comment type="caution">
    <text evidence="1">The sequence shown here is derived from an EMBL/GenBank/DDBJ whole genome shotgun (WGS) entry which is preliminary data.</text>
</comment>
<dbReference type="Proteomes" id="UP000189670">
    <property type="component" value="Unassembled WGS sequence"/>
</dbReference>